<evidence type="ECO:0000256" key="1">
    <source>
        <dbReference type="SAM" id="Phobius"/>
    </source>
</evidence>
<dbReference type="Proteomes" id="UP000199286">
    <property type="component" value="Unassembled WGS sequence"/>
</dbReference>
<keyword evidence="1" id="KW-0472">Membrane</keyword>
<evidence type="ECO:0000313" key="3">
    <source>
        <dbReference type="Proteomes" id="UP000199286"/>
    </source>
</evidence>
<keyword evidence="1" id="KW-1133">Transmembrane helix</keyword>
<feature type="transmembrane region" description="Helical" evidence="1">
    <location>
        <begin position="62"/>
        <end position="82"/>
    </location>
</feature>
<feature type="transmembrane region" description="Helical" evidence="1">
    <location>
        <begin position="88"/>
        <end position="108"/>
    </location>
</feature>
<keyword evidence="1" id="KW-0812">Transmembrane</keyword>
<proteinExistence type="predicted"/>
<dbReference type="EMBL" id="FNPF01000013">
    <property type="protein sequence ID" value="SDY64999.1"/>
    <property type="molecule type" value="Genomic_DNA"/>
</dbReference>
<dbReference type="AlphaFoldDB" id="A0A1H3LLI6"/>
<feature type="transmembrane region" description="Helical" evidence="1">
    <location>
        <begin position="41"/>
        <end position="57"/>
    </location>
</feature>
<organism evidence="2 3">
    <name type="scientific">Citreimonas salinaria</name>
    <dbReference type="NCBI Taxonomy" id="321339"/>
    <lineage>
        <taxon>Bacteria</taxon>
        <taxon>Pseudomonadati</taxon>
        <taxon>Pseudomonadota</taxon>
        <taxon>Alphaproteobacteria</taxon>
        <taxon>Rhodobacterales</taxon>
        <taxon>Roseobacteraceae</taxon>
        <taxon>Citreimonas</taxon>
    </lineage>
</organism>
<sequence length="115" mass="11822">MNRFQWLAVSAAALVSLLLGVGAFLPGEVIGSFVPGTGQRLHAAGFGMISFLIVLAFPERWLLFGAVALAAGGLVEFLQPLAGRGTQWADFGANAAGLAAGVSAALLVRRATRGR</sequence>
<dbReference type="STRING" id="321339.SAMN05444340_11371"/>
<accession>A0A1H3LLI6</accession>
<dbReference type="RefSeq" id="WP_089884343.1">
    <property type="nucleotide sequence ID" value="NZ_FNPF01000013.1"/>
</dbReference>
<evidence type="ECO:0008006" key="4">
    <source>
        <dbReference type="Google" id="ProtNLM"/>
    </source>
</evidence>
<keyword evidence="3" id="KW-1185">Reference proteome</keyword>
<name>A0A1H3LLI6_9RHOB</name>
<evidence type="ECO:0000313" key="2">
    <source>
        <dbReference type="EMBL" id="SDY64999.1"/>
    </source>
</evidence>
<reference evidence="2 3" key="1">
    <citation type="submission" date="2016-10" db="EMBL/GenBank/DDBJ databases">
        <authorList>
            <person name="de Groot N.N."/>
        </authorList>
    </citation>
    <scope>NUCLEOTIDE SEQUENCE [LARGE SCALE GENOMIC DNA]</scope>
    <source>
        <strain evidence="2 3">DSM 26880</strain>
    </source>
</reference>
<gene>
    <name evidence="2" type="ORF">SAMN05444340_11371</name>
</gene>
<protein>
    <recommendedName>
        <fullName evidence="4">VanZ like family protein</fullName>
    </recommendedName>
</protein>